<dbReference type="Pfam" id="PF12710">
    <property type="entry name" value="HAD"/>
    <property type="match status" value="1"/>
</dbReference>
<dbReference type="InterPro" id="IPR036412">
    <property type="entry name" value="HAD-like_sf"/>
</dbReference>
<dbReference type="Proteomes" id="UP000017127">
    <property type="component" value="Unassembled WGS sequence"/>
</dbReference>
<dbReference type="PATRIC" id="fig|1348334.3.peg.3380"/>
<dbReference type="Gene3D" id="3.40.50.1000">
    <property type="entry name" value="HAD superfamily/HAD-like"/>
    <property type="match status" value="1"/>
</dbReference>
<evidence type="ECO:0000313" key="2">
    <source>
        <dbReference type="EMBL" id="ERT06513.1"/>
    </source>
</evidence>
<organism evidence="2 3">
    <name type="scientific">Lyngbya aestuarii BL J</name>
    <dbReference type="NCBI Taxonomy" id="1348334"/>
    <lineage>
        <taxon>Bacteria</taxon>
        <taxon>Bacillati</taxon>
        <taxon>Cyanobacteriota</taxon>
        <taxon>Cyanophyceae</taxon>
        <taxon>Oscillatoriophycideae</taxon>
        <taxon>Oscillatoriales</taxon>
        <taxon>Microcoleaceae</taxon>
        <taxon>Lyngbya</taxon>
    </lineage>
</organism>
<dbReference type="InterPro" id="IPR023214">
    <property type="entry name" value="HAD_sf"/>
</dbReference>
<keyword evidence="2" id="KW-0378">Hydrolase</keyword>
<keyword evidence="3" id="KW-1185">Reference proteome</keyword>
<dbReference type="Gene3D" id="3.90.1470.20">
    <property type="match status" value="1"/>
</dbReference>
<dbReference type="InterPro" id="IPR050582">
    <property type="entry name" value="HAD-like_SerB"/>
</dbReference>
<gene>
    <name evidence="2" type="ORF">M595_3493</name>
</gene>
<dbReference type="GO" id="GO:0036424">
    <property type="term" value="F:L-phosphoserine phosphatase activity"/>
    <property type="evidence" value="ECO:0007669"/>
    <property type="project" value="TreeGrafter"/>
</dbReference>
<name>U7QF41_9CYAN</name>
<comment type="caution">
    <text evidence="2">The sequence shown here is derived from an EMBL/GenBank/DDBJ whole genome shotgun (WGS) entry which is preliminary data.</text>
</comment>
<dbReference type="GO" id="GO:0000287">
    <property type="term" value="F:magnesium ion binding"/>
    <property type="evidence" value="ECO:0007669"/>
    <property type="project" value="TreeGrafter"/>
</dbReference>
<accession>U7QF41</accession>
<dbReference type="PANTHER" id="PTHR43344:SF21">
    <property type="entry name" value="POLYOL PHOSPHATE PHOSPHATASE PYP1"/>
    <property type="match status" value="1"/>
</dbReference>
<dbReference type="PANTHER" id="PTHR43344">
    <property type="entry name" value="PHOSPHOSERINE PHOSPHATASE"/>
    <property type="match status" value="1"/>
</dbReference>
<dbReference type="SUPFAM" id="SSF56784">
    <property type="entry name" value="HAD-like"/>
    <property type="match status" value="1"/>
</dbReference>
<dbReference type="RefSeq" id="WP_023067244.1">
    <property type="nucleotide sequence ID" value="NZ_AUZM01000035.1"/>
</dbReference>
<dbReference type="EMBL" id="AUZM01000035">
    <property type="protein sequence ID" value="ERT06513.1"/>
    <property type="molecule type" value="Genomic_DNA"/>
</dbReference>
<dbReference type="GO" id="GO:0005737">
    <property type="term" value="C:cytoplasm"/>
    <property type="evidence" value="ECO:0007669"/>
    <property type="project" value="TreeGrafter"/>
</dbReference>
<evidence type="ECO:0000313" key="3">
    <source>
        <dbReference type="Proteomes" id="UP000017127"/>
    </source>
</evidence>
<sequence>MNKIIFCDFDGTITAQETFVAMLKQFTPQISAEIMPKLYNRELTLRQGVRQMLESIPSVRYQEVIEFSHDQHIRPGLVELIDFLDDQAVPLVVVSGGIRVMVETVLGELVNRVAAIYAVDIATQGEYWQVHSEFESGTELVAKVKIMDLYEHEEKVAIGDSVTDLNMALSAPLVFARDRLAQYLDEQQKPYIVWNDFWEVRDYLARHWNL</sequence>
<reference evidence="2 3" key="1">
    <citation type="journal article" date="2013" name="Front. Microbiol.">
        <title>Comparative genomic analyses of the cyanobacterium, Lyngbya aestuarii BL J, a powerful hydrogen producer.</title>
        <authorList>
            <person name="Kothari A."/>
            <person name="Vaughn M."/>
            <person name="Garcia-Pichel F."/>
        </authorList>
    </citation>
    <scope>NUCLEOTIDE SEQUENCE [LARGE SCALE GENOMIC DNA]</scope>
    <source>
        <strain evidence="2 3">BL J</strain>
    </source>
</reference>
<comment type="similarity">
    <text evidence="1">Belongs to the HAD-like hydrolase superfamily. SerB family.</text>
</comment>
<dbReference type="AlphaFoldDB" id="U7QF41"/>
<protein>
    <submittedName>
        <fullName evidence="2">HAD phosphoserine phosphatase-like hydrolase, IB family protein</fullName>
    </submittedName>
</protein>
<dbReference type="GO" id="GO:0006564">
    <property type="term" value="P:L-serine biosynthetic process"/>
    <property type="evidence" value="ECO:0007669"/>
    <property type="project" value="TreeGrafter"/>
</dbReference>
<dbReference type="NCBIfam" id="TIGR01488">
    <property type="entry name" value="HAD-SF-IB"/>
    <property type="match status" value="1"/>
</dbReference>
<evidence type="ECO:0000256" key="1">
    <source>
        <dbReference type="ARBA" id="ARBA00009184"/>
    </source>
</evidence>
<proteinExistence type="inferred from homology"/>
<dbReference type="OrthoDB" id="9804940at2"/>